<dbReference type="SUPFAM" id="SSF103481">
    <property type="entry name" value="Multidrug resistance efflux transporter EmrE"/>
    <property type="match status" value="2"/>
</dbReference>
<dbReference type="AlphaFoldDB" id="A0A7Y0HGW9"/>
<evidence type="ECO:0000256" key="3">
    <source>
        <dbReference type="ARBA" id="ARBA00022692"/>
    </source>
</evidence>
<dbReference type="EMBL" id="JABBNT010000003">
    <property type="protein sequence ID" value="NMM44814.1"/>
    <property type="molecule type" value="Genomic_DNA"/>
</dbReference>
<dbReference type="GO" id="GO:0016020">
    <property type="term" value="C:membrane"/>
    <property type="evidence" value="ECO:0007669"/>
    <property type="project" value="UniProtKB-SubCell"/>
</dbReference>
<feature type="domain" description="EamA" evidence="7">
    <location>
        <begin position="7"/>
        <end position="141"/>
    </location>
</feature>
<feature type="transmembrane region" description="Helical" evidence="6">
    <location>
        <begin position="275"/>
        <end position="291"/>
    </location>
</feature>
<comment type="subcellular location">
    <subcellularLocation>
        <location evidence="1">Membrane</location>
        <topology evidence="1">Multi-pass membrane protein</topology>
    </subcellularLocation>
</comment>
<feature type="transmembrane region" description="Helical" evidence="6">
    <location>
        <begin position="95"/>
        <end position="112"/>
    </location>
</feature>
<keyword evidence="4 6" id="KW-1133">Transmembrane helix</keyword>
<evidence type="ECO:0000313" key="9">
    <source>
        <dbReference type="Proteomes" id="UP000539372"/>
    </source>
</evidence>
<evidence type="ECO:0000256" key="1">
    <source>
        <dbReference type="ARBA" id="ARBA00004141"/>
    </source>
</evidence>
<feature type="transmembrane region" description="Helical" evidence="6">
    <location>
        <begin position="252"/>
        <end position="269"/>
    </location>
</feature>
<dbReference type="PANTHER" id="PTHR32322:SF2">
    <property type="entry name" value="EAMA DOMAIN-CONTAINING PROTEIN"/>
    <property type="match status" value="1"/>
</dbReference>
<feature type="transmembrane region" description="Helical" evidence="6">
    <location>
        <begin position="36"/>
        <end position="55"/>
    </location>
</feature>
<name>A0A7Y0HGW9_9PROT</name>
<keyword evidence="9" id="KW-1185">Reference proteome</keyword>
<protein>
    <submittedName>
        <fullName evidence="8">DMT family transporter</fullName>
    </submittedName>
</protein>
<gene>
    <name evidence="8" type="ORF">HH303_10025</name>
</gene>
<dbReference type="PANTHER" id="PTHR32322">
    <property type="entry name" value="INNER MEMBRANE TRANSPORTER"/>
    <property type="match status" value="1"/>
</dbReference>
<dbReference type="Pfam" id="PF00892">
    <property type="entry name" value="EamA"/>
    <property type="match status" value="2"/>
</dbReference>
<accession>A0A7Y0HGW9</accession>
<feature type="transmembrane region" description="Helical" evidence="6">
    <location>
        <begin position="220"/>
        <end position="240"/>
    </location>
</feature>
<feature type="transmembrane region" description="Helical" evidence="6">
    <location>
        <begin position="124"/>
        <end position="142"/>
    </location>
</feature>
<keyword evidence="3 6" id="KW-0812">Transmembrane</keyword>
<evidence type="ECO:0000256" key="5">
    <source>
        <dbReference type="ARBA" id="ARBA00023136"/>
    </source>
</evidence>
<dbReference type="InterPro" id="IPR037185">
    <property type="entry name" value="EmrE-like"/>
</dbReference>
<dbReference type="RefSeq" id="WP_169625206.1">
    <property type="nucleotide sequence ID" value="NZ_JABBNT010000003.1"/>
</dbReference>
<dbReference type="Proteomes" id="UP000539372">
    <property type="component" value="Unassembled WGS sequence"/>
</dbReference>
<comment type="caution">
    <text evidence="8">The sequence shown here is derived from an EMBL/GenBank/DDBJ whole genome shotgun (WGS) entry which is preliminary data.</text>
</comment>
<dbReference type="InterPro" id="IPR000620">
    <property type="entry name" value="EamA_dom"/>
</dbReference>
<comment type="similarity">
    <text evidence="2">Belongs to the EamA transporter family.</text>
</comment>
<feature type="transmembrane region" description="Helical" evidence="6">
    <location>
        <begin position="186"/>
        <end position="205"/>
    </location>
</feature>
<evidence type="ECO:0000256" key="2">
    <source>
        <dbReference type="ARBA" id="ARBA00007362"/>
    </source>
</evidence>
<keyword evidence="5 6" id="KW-0472">Membrane</keyword>
<feature type="transmembrane region" description="Helical" evidence="6">
    <location>
        <begin position="154"/>
        <end position="174"/>
    </location>
</feature>
<reference evidence="8 9" key="1">
    <citation type="submission" date="2020-04" db="EMBL/GenBank/DDBJ databases">
        <title>Rhodospirillaceae bacterium KN72 isolated from deep sea.</title>
        <authorList>
            <person name="Zhang D.-C."/>
        </authorList>
    </citation>
    <scope>NUCLEOTIDE SEQUENCE [LARGE SCALE GENOMIC DNA]</scope>
    <source>
        <strain evidence="8 9">KN72</strain>
    </source>
</reference>
<organism evidence="8 9">
    <name type="scientific">Pacificispira spongiicola</name>
    <dbReference type="NCBI Taxonomy" id="2729598"/>
    <lineage>
        <taxon>Bacteria</taxon>
        <taxon>Pseudomonadati</taxon>
        <taxon>Pseudomonadota</taxon>
        <taxon>Alphaproteobacteria</taxon>
        <taxon>Rhodospirillales</taxon>
        <taxon>Rhodospirillaceae</taxon>
        <taxon>Pacificispira</taxon>
    </lineage>
</organism>
<evidence type="ECO:0000256" key="4">
    <source>
        <dbReference type="ARBA" id="ARBA00022989"/>
    </source>
</evidence>
<feature type="transmembrane region" description="Helical" evidence="6">
    <location>
        <begin position="67"/>
        <end position="89"/>
    </location>
</feature>
<evidence type="ECO:0000256" key="6">
    <source>
        <dbReference type="SAM" id="Phobius"/>
    </source>
</evidence>
<feature type="domain" description="EamA" evidence="7">
    <location>
        <begin position="156"/>
        <end position="290"/>
    </location>
</feature>
<proteinExistence type="inferred from homology"/>
<evidence type="ECO:0000259" key="7">
    <source>
        <dbReference type="Pfam" id="PF00892"/>
    </source>
</evidence>
<sequence length="293" mass="31550">MQRSVVFGLLAAMTAVAIWGGNFIASRYLSSHVPPIGLAFFRWSVGFLVLAPFALRPMIRQRRVIFRNFPMIALTAFLGVTSFNTLIYFAGATTAAVKMALIAALIPALMIVSDRVLFGTPITGRKLAGLIVAFLGVAFLVSGGDPVSLLHQGFALGDLLMLGASASFAFYSTLLKYRPKELDPNAHLGAMFLIGIMPLFPAYLWESAYVRPVVWDATTIYGIAYVGIVASAVAYFCWNIAVRDLGSTRSAMVYYTIPLATAFEAVLILGEAITPVHGISFAIIIGGIVLARK</sequence>
<dbReference type="InterPro" id="IPR050638">
    <property type="entry name" value="AA-Vitamin_Transporters"/>
</dbReference>
<evidence type="ECO:0000313" key="8">
    <source>
        <dbReference type="EMBL" id="NMM44814.1"/>
    </source>
</evidence>